<organism evidence="2 3">
    <name type="scientific">Kaistella flava</name>
    <name type="common">ex Peng et al. 2021</name>
    <dbReference type="NCBI Taxonomy" id="2038776"/>
    <lineage>
        <taxon>Bacteria</taxon>
        <taxon>Pseudomonadati</taxon>
        <taxon>Bacteroidota</taxon>
        <taxon>Flavobacteriia</taxon>
        <taxon>Flavobacteriales</taxon>
        <taxon>Weeksellaceae</taxon>
        <taxon>Chryseobacterium group</taxon>
        <taxon>Kaistella</taxon>
    </lineage>
</organism>
<proteinExistence type="predicted"/>
<reference evidence="2 3" key="1">
    <citation type="submission" date="2019-05" db="EMBL/GenBank/DDBJ databases">
        <title>Chryseobacterium sp. isolated from King George Island, maritime Antarctica.</title>
        <authorList>
            <person name="Peng X."/>
        </authorList>
    </citation>
    <scope>NUCLEOTIDE SEQUENCE [LARGE SCALE GENOMIC DNA]</scope>
    <source>
        <strain evidence="2 3">7-3A</strain>
    </source>
</reference>
<feature type="chain" id="PRO_5032831346" evidence="1">
    <location>
        <begin position="21"/>
        <end position="228"/>
    </location>
</feature>
<feature type="signal peptide" evidence="1">
    <location>
        <begin position="1"/>
        <end position="20"/>
    </location>
</feature>
<dbReference type="GO" id="GO:0004180">
    <property type="term" value="F:carboxypeptidase activity"/>
    <property type="evidence" value="ECO:0007669"/>
    <property type="project" value="UniProtKB-KW"/>
</dbReference>
<dbReference type="RefSeq" id="WP_193810678.1">
    <property type="nucleotide sequence ID" value="NZ_CP040442.1"/>
</dbReference>
<gene>
    <name evidence="2" type="ORF">Q73A0000_09095</name>
</gene>
<evidence type="ECO:0000313" key="3">
    <source>
        <dbReference type="Proteomes" id="UP000594195"/>
    </source>
</evidence>
<dbReference type="Proteomes" id="UP000594195">
    <property type="component" value="Chromosome"/>
</dbReference>
<accession>A0A7M2YAX8</accession>
<keyword evidence="3" id="KW-1185">Reference proteome</keyword>
<sequence length="228" mass="25806">MKNSILLIAMLLLISCNSRNEDIPLLPSKPTIVSGKVYDFQRNLPVADYLVKVQRSYRTYCGYLSCTKTEEVATTRSDQNGFYKINFDYIIDGSKEEYVYHVIVENANGHIAESVTNLSLEAGKSNVRDVNAWKPIKVKFNLKVNNNNNPPLYIATLLKSGGGTFNNTAVENNGEMSVDLLYKPSAQMYIRFYYFIGGGGVIHSIEREITTNNDDIQNFYFEVDCSKF</sequence>
<protein>
    <submittedName>
        <fullName evidence="2">Carboxypeptidase regulatory-like domain-containing protein</fullName>
    </submittedName>
</protein>
<dbReference type="EMBL" id="CP040442">
    <property type="protein sequence ID" value="QOW10513.1"/>
    <property type="molecule type" value="Genomic_DNA"/>
</dbReference>
<dbReference type="PROSITE" id="PS51257">
    <property type="entry name" value="PROKAR_LIPOPROTEIN"/>
    <property type="match status" value="1"/>
</dbReference>
<keyword evidence="2" id="KW-0645">Protease</keyword>
<keyword evidence="1" id="KW-0732">Signal</keyword>
<keyword evidence="2" id="KW-0378">Hydrolase</keyword>
<dbReference type="AlphaFoldDB" id="A0A7M2YAX8"/>
<keyword evidence="2" id="KW-0121">Carboxypeptidase</keyword>
<evidence type="ECO:0000256" key="1">
    <source>
        <dbReference type="SAM" id="SignalP"/>
    </source>
</evidence>
<evidence type="ECO:0000313" key="2">
    <source>
        <dbReference type="EMBL" id="QOW10513.1"/>
    </source>
</evidence>
<name>A0A7M2YAX8_9FLAO</name>
<dbReference type="KEGG" id="kfa:Q73A0000_09095"/>